<keyword evidence="1 5" id="KW-0808">Transferase</keyword>
<dbReference type="OrthoDB" id="3554363at2"/>
<organism evidence="5 6">
    <name type="scientific">Kibdelosporangium aridum</name>
    <dbReference type="NCBI Taxonomy" id="2030"/>
    <lineage>
        <taxon>Bacteria</taxon>
        <taxon>Bacillati</taxon>
        <taxon>Actinomycetota</taxon>
        <taxon>Actinomycetes</taxon>
        <taxon>Pseudonocardiales</taxon>
        <taxon>Pseudonocardiaceae</taxon>
        <taxon>Kibdelosporangium</taxon>
    </lineage>
</organism>
<feature type="compositionally biased region" description="Polar residues" evidence="3">
    <location>
        <begin position="269"/>
        <end position="278"/>
    </location>
</feature>
<dbReference type="Pfam" id="PF01553">
    <property type="entry name" value="Acyltransferase"/>
    <property type="match status" value="1"/>
</dbReference>
<dbReference type="CDD" id="cd07989">
    <property type="entry name" value="LPLAT_AGPAT-like"/>
    <property type="match status" value="1"/>
</dbReference>
<evidence type="ECO:0000256" key="3">
    <source>
        <dbReference type="SAM" id="MobiDB-lite"/>
    </source>
</evidence>
<evidence type="ECO:0000313" key="6">
    <source>
        <dbReference type="Proteomes" id="UP000192674"/>
    </source>
</evidence>
<keyword evidence="2 5" id="KW-0012">Acyltransferase</keyword>
<feature type="compositionally biased region" description="Basic and acidic residues" evidence="3">
    <location>
        <begin position="254"/>
        <end position="268"/>
    </location>
</feature>
<evidence type="ECO:0000256" key="1">
    <source>
        <dbReference type="ARBA" id="ARBA00022679"/>
    </source>
</evidence>
<evidence type="ECO:0000313" key="5">
    <source>
        <dbReference type="EMBL" id="SMD11000.1"/>
    </source>
</evidence>
<gene>
    <name evidence="5" type="ORF">SAMN05661093_04719</name>
</gene>
<dbReference type="GO" id="GO:0003841">
    <property type="term" value="F:1-acylglycerol-3-phosphate O-acyltransferase activity"/>
    <property type="evidence" value="ECO:0007669"/>
    <property type="project" value="TreeGrafter"/>
</dbReference>
<feature type="domain" description="Phospholipid/glycerol acyltransferase" evidence="4">
    <location>
        <begin position="61"/>
        <end position="180"/>
    </location>
</feature>
<feature type="region of interest" description="Disordered" evidence="3">
    <location>
        <begin position="251"/>
        <end position="278"/>
    </location>
</feature>
<accession>A0A1W2EMT0</accession>
<keyword evidence="6" id="KW-1185">Reference proteome</keyword>
<protein>
    <submittedName>
        <fullName evidence="5">1-acyl-sn-glycerol-3-phosphate acyltransferases</fullName>
    </submittedName>
</protein>
<dbReference type="AlphaFoldDB" id="A0A1W2EMT0"/>
<dbReference type="EMBL" id="FWXV01000003">
    <property type="protein sequence ID" value="SMD11000.1"/>
    <property type="molecule type" value="Genomic_DNA"/>
</dbReference>
<dbReference type="PANTHER" id="PTHR10434">
    <property type="entry name" value="1-ACYL-SN-GLYCEROL-3-PHOSPHATE ACYLTRANSFERASE"/>
    <property type="match status" value="1"/>
</dbReference>
<dbReference type="SMART" id="SM00563">
    <property type="entry name" value="PlsC"/>
    <property type="match status" value="1"/>
</dbReference>
<proteinExistence type="predicted"/>
<name>A0A1W2EMT0_KIBAR</name>
<sequence>MLRTMVALYRDGHEPTRRFTTGSPISPVWRGMLETNRGFVALAGNLEVTGTVPKDLLDGPLVLAANHIGVFDPFVLTKACYQIGIAPRFMLAAGLLDTPVVGWGLRHAGALRVERGKATVLESFAKAVEAIKQADAPLLVYPEGRITHERGMWPERGKTGVARIALAANARVVPISQWGAHEAAYWGTETVTGWSDVKPVLTSFLRGITRRPTFKVHFGDPVDLSDLSADKPGDAVRAHKRIMQAITDNLAPLRPDEPHLPKFHDPTRPTDTVSPWRD</sequence>
<dbReference type="SUPFAM" id="SSF69593">
    <property type="entry name" value="Glycerol-3-phosphate (1)-acyltransferase"/>
    <property type="match status" value="1"/>
</dbReference>
<dbReference type="GO" id="GO:0005886">
    <property type="term" value="C:plasma membrane"/>
    <property type="evidence" value="ECO:0007669"/>
    <property type="project" value="TreeGrafter"/>
</dbReference>
<dbReference type="InterPro" id="IPR002123">
    <property type="entry name" value="Plipid/glycerol_acylTrfase"/>
</dbReference>
<evidence type="ECO:0000256" key="2">
    <source>
        <dbReference type="ARBA" id="ARBA00023315"/>
    </source>
</evidence>
<dbReference type="GO" id="GO:0006654">
    <property type="term" value="P:phosphatidic acid biosynthetic process"/>
    <property type="evidence" value="ECO:0007669"/>
    <property type="project" value="TreeGrafter"/>
</dbReference>
<dbReference type="PANTHER" id="PTHR10434:SF11">
    <property type="entry name" value="1-ACYL-SN-GLYCEROL-3-PHOSPHATE ACYLTRANSFERASE"/>
    <property type="match status" value="1"/>
</dbReference>
<evidence type="ECO:0000259" key="4">
    <source>
        <dbReference type="SMART" id="SM00563"/>
    </source>
</evidence>
<dbReference type="Proteomes" id="UP000192674">
    <property type="component" value="Unassembled WGS sequence"/>
</dbReference>
<reference evidence="5 6" key="1">
    <citation type="submission" date="2017-04" db="EMBL/GenBank/DDBJ databases">
        <authorList>
            <person name="Afonso C.L."/>
            <person name="Miller P.J."/>
            <person name="Scott M.A."/>
            <person name="Spackman E."/>
            <person name="Goraichik I."/>
            <person name="Dimitrov K.M."/>
            <person name="Suarez D.L."/>
            <person name="Swayne D.E."/>
        </authorList>
    </citation>
    <scope>NUCLEOTIDE SEQUENCE [LARGE SCALE GENOMIC DNA]</scope>
    <source>
        <strain evidence="5 6">DSM 43828</strain>
    </source>
</reference>